<feature type="compositionally biased region" description="Acidic residues" evidence="1">
    <location>
        <begin position="17"/>
        <end position="32"/>
    </location>
</feature>
<evidence type="ECO:0008006" key="4">
    <source>
        <dbReference type="Google" id="ProtNLM"/>
    </source>
</evidence>
<sequence length="155" mass="16855">MTQPATPAADPTTPPAEPEDTTPPDQQPDNEPEPTPNSEAARYRVQRNEARTERDALAERVAGYQRRECEQLIGDLLAQPGDLWDIARADVADFFDEDGTVEKDEVIAAAKALLEQRPGLAKDPTSGQPKHLSWGQHSAPQPGGTPGWQQVIGAR</sequence>
<feature type="region of interest" description="Disordered" evidence="1">
    <location>
        <begin position="117"/>
        <end position="155"/>
    </location>
</feature>
<comment type="caution">
    <text evidence="2">The sequence shown here is derived from an EMBL/GenBank/DDBJ whole genome shotgun (WGS) entry which is preliminary data.</text>
</comment>
<reference evidence="2" key="1">
    <citation type="submission" date="2022-12" db="EMBL/GenBank/DDBJ databases">
        <title>Whole genome sequence of Mycolicibacterium iranicum strain SBH312.</title>
        <authorList>
            <person name="Jani J."/>
            <person name="Arifin Mustapha Z."/>
            <person name="Ahmed K."/>
            <person name="Kai Ling C."/>
        </authorList>
    </citation>
    <scope>NUCLEOTIDE SEQUENCE</scope>
    <source>
        <strain evidence="2">SBH312</strain>
    </source>
</reference>
<accession>A0ABT4HQ93</accession>
<evidence type="ECO:0000313" key="2">
    <source>
        <dbReference type="EMBL" id="MCZ0732214.1"/>
    </source>
</evidence>
<evidence type="ECO:0000256" key="1">
    <source>
        <dbReference type="SAM" id="MobiDB-lite"/>
    </source>
</evidence>
<dbReference type="EMBL" id="JAPQYE010000026">
    <property type="protein sequence ID" value="MCZ0732214.1"/>
    <property type="molecule type" value="Genomic_DNA"/>
</dbReference>
<organism evidence="2 3">
    <name type="scientific">Mycolicibacterium iranicum</name>
    <name type="common">Mycobacterium iranicum</name>
    <dbReference type="NCBI Taxonomy" id="912594"/>
    <lineage>
        <taxon>Bacteria</taxon>
        <taxon>Bacillati</taxon>
        <taxon>Actinomycetota</taxon>
        <taxon>Actinomycetes</taxon>
        <taxon>Mycobacteriales</taxon>
        <taxon>Mycobacteriaceae</taxon>
        <taxon>Mycolicibacterium</taxon>
    </lineage>
</organism>
<dbReference type="RefSeq" id="WP_268787968.1">
    <property type="nucleotide sequence ID" value="NZ_JAPQYE010000026.1"/>
</dbReference>
<feature type="compositionally biased region" description="Low complexity" evidence="1">
    <location>
        <begin position="1"/>
        <end position="11"/>
    </location>
</feature>
<protein>
    <recommendedName>
        <fullName evidence="4">EF-hand domain-containing protein</fullName>
    </recommendedName>
</protein>
<name>A0ABT4HQ93_MYCIR</name>
<gene>
    <name evidence="2" type="ORF">OY187_29600</name>
</gene>
<proteinExistence type="predicted"/>
<feature type="region of interest" description="Disordered" evidence="1">
    <location>
        <begin position="1"/>
        <end position="54"/>
    </location>
</feature>
<keyword evidence="3" id="KW-1185">Reference proteome</keyword>
<evidence type="ECO:0000313" key="3">
    <source>
        <dbReference type="Proteomes" id="UP001084650"/>
    </source>
</evidence>
<dbReference type="Proteomes" id="UP001084650">
    <property type="component" value="Unassembled WGS sequence"/>
</dbReference>